<evidence type="ECO:0000313" key="7">
    <source>
        <dbReference type="EMBL" id="SEP37372.1"/>
    </source>
</evidence>
<dbReference type="InterPro" id="IPR002797">
    <property type="entry name" value="Polysacc_synth"/>
</dbReference>
<evidence type="ECO:0000256" key="3">
    <source>
        <dbReference type="ARBA" id="ARBA00022692"/>
    </source>
</evidence>
<keyword evidence="5 6" id="KW-0472">Membrane</keyword>
<dbReference type="PANTHER" id="PTHR30250">
    <property type="entry name" value="PST FAMILY PREDICTED COLANIC ACID TRANSPORTER"/>
    <property type="match status" value="1"/>
</dbReference>
<reference evidence="7 8" key="1">
    <citation type="submission" date="2016-10" db="EMBL/GenBank/DDBJ databases">
        <authorList>
            <person name="de Groot N.N."/>
        </authorList>
    </citation>
    <scope>NUCLEOTIDE SEQUENCE [LARGE SCALE GENOMIC DNA]</scope>
    <source>
        <strain evidence="7 8">DSM 13305</strain>
    </source>
</reference>
<dbReference type="AlphaFoldDB" id="A0A1H8XC26"/>
<dbReference type="OrthoDB" id="9775950at2"/>
<gene>
    <name evidence="7" type="ORF">SAMN04490178_12215</name>
</gene>
<dbReference type="PANTHER" id="PTHR30250:SF21">
    <property type="entry name" value="LIPID II FLIPPASE MURJ"/>
    <property type="match status" value="1"/>
</dbReference>
<name>A0A1H8XC26_9FIRM</name>
<dbReference type="RefSeq" id="WP_091749588.1">
    <property type="nucleotide sequence ID" value="NZ_FODY01000022.1"/>
</dbReference>
<feature type="transmembrane region" description="Helical" evidence="6">
    <location>
        <begin position="480"/>
        <end position="505"/>
    </location>
</feature>
<evidence type="ECO:0000256" key="4">
    <source>
        <dbReference type="ARBA" id="ARBA00022989"/>
    </source>
</evidence>
<dbReference type="InterPro" id="IPR024923">
    <property type="entry name" value="PG_synth_SpoVB"/>
</dbReference>
<dbReference type="EMBL" id="FODY01000022">
    <property type="protein sequence ID" value="SEP37372.1"/>
    <property type="molecule type" value="Genomic_DNA"/>
</dbReference>
<feature type="transmembrane region" description="Helical" evidence="6">
    <location>
        <begin position="186"/>
        <end position="207"/>
    </location>
</feature>
<feature type="transmembrane region" description="Helical" evidence="6">
    <location>
        <begin position="456"/>
        <end position="474"/>
    </location>
</feature>
<feature type="transmembrane region" description="Helical" evidence="6">
    <location>
        <begin position="281"/>
        <end position="305"/>
    </location>
</feature>
<evidence type="ECO:0000256" key="6">
    <source>
        <dbReference type="SAM" id="Phobius"/>
    </source>
</evidence>
<dbReference type="PIRSF" id="PIRSF038958">
    <property type="entry name" value="PG_synth_SpoVB"/>
    <property type="match status" value="1"/>
</dbReference>
<keyword evidence="4 6" id="KW-1133">Transmembrane helix</keyword>
<feature type="transmembrane region" description="Helical" evidence="6">
    <location>
        <begin position="88"/>
        <end position="109"/>
    </location>
</feature>
<dbReference type="InterPro" id="IPR050833">
    <property type="entry name" value="Poly_Biosynth_Transport"/>
</dbReference>
<dbReference type="GO" id="GO:0005886">
    <property type="term" value="C:plasma membrane"/>
    <property type="evidence" value="ECO:0007669"/>
    <property type="project" value="UniProtKB-SubCell"/>
</dbReference>
<comment type="subcellular location">
    <subcellularLocation>
        <location evidence="1">Cell membrane</location>
        <topology evidence="1">Multi-pass membrane protein</topology>
    </subcellularLocation>
</comment>
<feature type="transmembrane region" description="Helical" evidence="6">
    <location>
        <begin position="422"/>
        <end position="440"/>
    </location>
</feature>
<dbReference type="Proteomes" id="UP000198847">
    <property type="component" value="Unassembled WGS sequence"/>
</dbReference>
<accession>A0A1H8XC26</accession>
<evidence type="ECO:0000313" key="8">
    <source>
        <dbReference type="Proteomes" id="UP000198847"/>
    </source>
</evidence>
<dbReference type="CDD" id="cd13124">
    <property type="entry name" value="MATE_SpoVB_like"/>
    <property type="match status" value="1"/>
</dbReference>
<proteinExistence type="predicted"/>
<dbReference type="Pfam" id="PF01943">
    <property type="entry name" value="Polysacc_synt"/>
    <property type="match status" value="1"/>
</dbReference>
<evidence type="ECO:0000256" key="2">
    <source>
        <dbReference type="ARBA" id="ARBA00022475"/>
    </source>
</evidence>
<keyword evidence="3 6" id="KW-0812">Transmembrane</keyword>
<feature type="transmembrane region" description="Helical" evidence="6">
    <location>
        <begin position="352"/>
        <end position="373"/>
    </location>
</feature>
<feature type="transmembrane region" description="Helical" evidence="6">
    <location>
        <begin position="239"/>
        <end position="261"/>
    </location>
</feature>
<feature type="transmembrane region" description="Helical" evidence="6">
    <location>
        <begin position="161"/>
        <end position="180"/>
    </location>
</feature>
<feature type="transmembrane region" description="Helical" evidence="6">
    <location>
        <begin position="121"/>
        <end position="140"/>
    </location>
</feature>
<feature type="transmembrane region" description="Helical" evidence="6">
    <location>
        <begin position="326"/>
        <end position="346"/>
    </location>
</feature>
<sequence length="531" mass="57056">MSNAFLKGTLVLTIGGAIVKVTGALNWMILSRVLSAEGIGIYQLAFPIYVLAFTVSSAGFPVAISIVTAEKLANNDFKGAKRVFTVSLSVMAITGLIMSLLMYFGAGWLIDTHFVRDARAYHSLIALAPAVFFVTLLSSFRGYFQGWQFMTPTAVSQIVEQLVRVVTMIAFASMLLPQGLEYAAAGATFGAAPGAVFALGVLLAYYWQLKKRYREKLKDQVAYAVQETKRSIIRRIVKLSIPVSLAQMLLPVVAILDLLIVPLRLEAAGFSVERATELYGYLTGMALPLVNMATILTASLALSLVPAISEAAALGDRQMSYQRVATAMRISNLITIPACIGLSILATPVSQIFYGAPEAGTTVAVMVIGIFFLGMQQVSTGILQGLSHTSIPLVNMVISLLVKVLINWILVALPWWGIVGAAWGTVADYAVAAILNIYFVKRYTGFSIDLVETGKMLVAGVAMGGVIYTAFGLLSAGGVFIATAVAIVAGSLVYGVVLILTGGLVEQDIRILPYIGQWLAEFLQRRKWLKK</sequence>
<keyword evidence="2" id="KW-1003">Cell membrane</keyword>
<feature type="transmembrane region" description="Helical" evidence="6">
    <location>
        <begin position="393"/>
        <end position="416"/>
    </location>
</feature>
<evidence type="ECO:0000256" key="1">
    <source>
        <dbReference type="ARBA" id="ARBA00004651"/>
    </source>
</evidence>
<dbReference type="STRING" id="112903.SAMN04490178_12215"/>
<protein>
    <submittedName>
        <fullName evidence="7">Stage V sporulation protein B</fullName>
    </submittedName>
</protein>
<feature type="transmembrane region" description="Helical" evidence="6">
    <location>
        <begin position="9"/>
        <end position="29"/>
    </location>
</feature>
<feature type="transmembrane region" description="Helical" evidence="6">
    <location>
        <begin position="41"/>
        <end position="67"/>
    </location>
</feature>
<organism evidence="7 8">
    <name type="scientific">Propionispora vibrioides</name>
    <dbReference type="NCBI Taxonomy" id="112903"/>
    <lineage>
        <taxon>Bacteria</taxon>
        <taxon>Bacillati</taxon>
        <taxon>Bacillota</taxon>
        <taxon>Negativicutes</taxon>
        <taxon>Selenomonadales</taxon>
        <taxon>Sporomusaceae</taxon>
        <taxon>Propionispora</taxon>
    </lineage>
</organism>
<keyword evidence="8" id="KW-1185">Reference proteome</keyword>
<evidence type="ECO:0000256" key="5">
    <source>
        <dbReference type="ARBA" id="ARBA00023136"/>
    </source>
</evidence>